<evidence type="ECO:0000256" key="1">
    <source>
        <dbReference type="SAM" id="Phobius"/>
    </source>
</evidence>
<name>A0AAW9JNR8_CARML</name>
<reference evidence="2" key="1">
    <citation type="submission" date="2023-08" db="EMBL/GenBank/DDBJ databases">
        <title>Genomic characterization of piscicolin 126 produced by Carnobacterium maltaromaticum CM22 strain isolated from salmon (Salmo salar).</title>
        <authorList>
            <person name="Gonzalez-Gragera E."/>
            <person name="Garcia-Lopez J.D."/>
            <person name="Teso-Perez C."/>
            <person name="Gimenez-Hernandez I."/>
            <person name="Peralta-Sanchez J.M."/>
            <person name="Valdivia E."/>
            <person name="Montalban-Lopez M."/>
            <person name="Martin-Platero A.M."/>
            <person name="Banos A."/>
            <person name="Martinez-Bueno M."/>
        </authorList>
    </citation>
    <scope>NUCLEOTIDE SEQUENCE</scope>
    <source>
        <strain evidence="2">CM22</strain>
    </source>
</reference>
<feature type="transmembrane region" description="Helical" evidence="1">
    <location>
        <begin position="208"/>
        <end position="226"/>
    </location>
</feature>
<feature type="transmembrane region" description="Helical" evidence="1">
    <location>
        <begin position="233"/>
        <end position="251"/>
    </location>
</feature>
<dbReference type="AlphaFoldDB" id="A0AAW9JNR8"/>
<keyword evidence="1" id="KW-0472">Membrane</keyword>
<keyword evidence="1" id="KW-1133">Transmembrane helix</keyword>
<organism evidence="2 3">
    <name type="scientific">Carnobacterium maltaromaticum</name>
    <name type="common">Carnobacterium piscicola</name>
    <dbReference type="NCBI Taxonomy" id="2751"/>
    <lineage>
        <taxon>Bacteria</taxon>
        <taxon>Bacillati</taxon>
        <taxon>Bacillota</taxon>
        <taxon>Bacilli</taxon>
        <taxon>Lactobacillales</taxon>
        <taxon>Carnobacteriaceae</taxon>
        <taxon>Carnobacterium</taxon>
    </lineage>
</organism>
<evidence type="ECO:0000313" key="2">
    <source>
        <dbReference type="EMBL" id="MDZ5758270.1"/>
    </source>
</evidence>
<feature type="transmembrane region" description="Helical" evidence="1">
    <location>
        <begin position="164"/>
        <end position="188"/>
    </location>
</feature>
<feature type="transmembrane region" description="Helical" evidence="1">
    <location>
        <begin position="33"/>
        <end position="50"/>
    </location>
</feature>
<protein>
    <submittedName>
        <fullName evidence="2">DUF1189 domain-containing protein</fullName>
    </submittedName>
</protein>
<sequence>MGVSIIQLTKLFIASLSKPEQLTAAATLKKGKVFLYFLFIAFISAIPAFLQSYQLLTDFNRDGQTIISEMPEFSIKNGEFITDEPIDSFSKKTHSINFVFDPEGTKPELEEDLSENLVGIGFLKDGLHFNNASQPISLTYQQIDGLSKEFFVNILASMQRMTGFILVIAFILMLLLSLFLTLIFNFLYTVFANLVTALTRRRLPFSDVFKMTLFASTLPTIIFTLFNLFGLRIVYQTELSLIVTVYLYYLALRTLPKPE</sequence>
<proteinExistence type="predicted"/>
<comment type="caution">
    <text evidence="2">The sequence shown here is derived from an EMBL/GenBank/DDBJ whole genome shotgun (WGS) entry which is preliminary data.</text>
</comment>
<dbReference type="EMBL" id="JAVBVO010000003">
    <property type="protein sequence ID" value="MDZ5758270.1"/>
    <property type="molecule type" value="Genomic_DNA"/>
</dbReference>
<dbReference type="Proteomes" id="UP001290462">
    <property type="component" value="Unassembled WGS sequence"/>
</dbReference>
<evidence type="ECO:0000313" key="3">
    <source>
        <dbReference type="Proteomes" id="UP001290462"/>
    </source>
</evidence>
<dbReference type="InterPro" id="IPR009574">
    <property type="entry name" value="DUF1189"/>
</dbReference>
<keyword evidence="1" id="KW-0812">Transmembrane</keyword>
<dbReference type="Pfam" id="PF06691">
    <property type="entry name" value="DUF1189"/>
    <property type="match status" value="1"/>
</dbReference>
<dbReference type="RefSeq" id="WP_322808725.1">
    <property type="nucleotide sequence ID" value="NZ_JAVBVO010000003.1"/>
</dbReference>
<gene>
    <name evidence="2" type="ORF">RAK27_06310</name>
</gene>
<accession>A0AAW9JNR8</accession>